<evidence type="ECO:0000256" key="2">
    <source>
        <dbReference type="ARBA" id="ARBA00022737"/>
    </source>
</evidence>
<name>A0A9P7VNX1_9AGAR</name>
<evidence type="ECO:0000313" key="7">
    <source>
        <dbReference type="EMBL" id="KAG7443351.1"/>
    </source>
</evidence>
<feature type="non-terminal residue" evidence="7">
    <location>
        <position position="1"/>
    </location>
</feature>
<dbReference type="PROSITE" id="PS50157">
    <property type="entry name" value="ZINC_FINGER_C2H2_2"/>
    <property type="match status" value="1"/>
</dbReference>
<dbReference type="OrthoDB" id="6365676at2759"/>
<dbReference type="GO" id="GO:0000981">
    <property type="term" value="F:DNA-binding transcription factor activity, RNA polymerase II-specific"/>
    <property type="evidence" value="ECO:0007669"/>
    <property type="project" value="UniProtKB-ARBA"/>
</dbReference>
<dbReference type="SMART" id="SM00355">
    <property type="entry name" value="ZnF_C2H2"/>
    <property type="match status" value="2"/>
</dbReference>
<dbReference type="Proteomes" id="UP000812287">
    <property type="component" value="Unassembled WGS sequence"/>
</dbReference>
<dbReference type="RefSeq" id="XP_043036851.1">
    <property type="nucleotide sequence ID" value="XM_043182463.1"/>
</dbReference>
<evidence type="ECO:0000256" key="5">
    <source>
        <dbReference type="PROSITE-ProRule" id="PRU00042"/>
    </source>
</evidence>
<gene>
    <name evidence="7" type="ORF">BT62DRAFT_848870</name>
</gene>
<dbReference type="InterPro" id="IPR013087">
    <property type="entry name" value="Znf_C2H2_type"/>
</dbReference>
<keyword evidence="4" id="KW-0862">Zinc</keyword>
<sequence>GDRPYVCAYGGCGKSFGRGEHLKRHIKGLHICQKPHKCLKKGCLRSFSRQDNLKHHM</sequence>
<dbReference type="PANTHER" id="PTHR14003">
    <property type="entry name" value="TRANSCRIPTIONAL REPRESSOR PROTEIN YY"/>
    <property type="match status" value="1"/>
</dbReference>
<keyword evidence="8" id="KW-1185">Reference proteome</keyword>
<keyword evidence="1" id="KW-0479">Metal-binding</keyword>
<protein>
    <recommendedName>
        <fullName evidence="6">C2H2-type domain-containing protein</fullName>
    </recommendedName>
</protein>
<feature type="non-terminal residue" evidence="7">
    <location>
        <position position="57"/>
    </location>
</feature>
<dbReference type="InterPro" id="IPR036236">
    <property type="entry name" value="Znf_C2H2_sf"/>
</dbReference>
<dbReference type="GeneID" id="66104760"/>
<keyword evidence="3 5" id="KW-0863">Zinc-finger</keyword>
<dbReference type="GO" id="GO:0000978">
    <property type="term" value="F:RNA polymerase II cis-regulatory region sequence-specific DNA binding"/>
    <property type="evidence" value="ECO:0007669"/>
    <property type="project" value="TreeGrafter"/>
</dbReference>
<evidence type="ECO:0000256" key="1">
    <source>
        <dbReference type="ARBA" id="ARBA00022723"/>
    </source>
</evidence>
<dbReference type="Pfam" id="PF00096">
    <property type="entry name" value="zf-C2H2"/>
    <property type="match status" value="2"/>
</dbReference>
<dbReference type="SUPFAM" id="SSF57667">
    <property type="entry name" value="beta-beta-alpha zinc fingers"/>
    <property type="match status" value="2"/>
</dbReference>
<dbReference type="GO" id="GO:0008270">
    <property type="term" value="F:zinc ion binding"/>
    <property type="evidence" value="ECO:0007669"/>
    <property type="project" value="UniProtKB-KW"/>
</dbReference>
<keyword evidence="2" id="KW-0677">Repeat</keyword>
<dbReference type="PROSITE" id="PS00028">
    <property type="entry name" value="ZINC_FINGER_C2H2_1"/>
    <property type="match status" value="1"/>
</dbReference>
<dbReference type="PANTHER" id="PTHR14003:SF19">
    <property type="entry name" value="YY2 TRANSCRIPTION FACTOR"/>
    <property type="match status" value="1"/>
</dbReference>
<dbReference type="GO" id="GO:0000785">
    <property type="term" value="C:chromatin"/>
    <property type="evidence" value="ECO:0007669"/>
    <property type="project" value="TreeGrafter"/>
</dbReference>
<proteinExistence type="predicted"/>
<evidence type="ECO:0000256" key="3">
    <source>
        <dbReference type="ARBA" id="ARBA00022771"/>
    </source>
</evidence>
<dbReference type="AlphaFoldDB" id="A0A9P7VNX1"/>
<dbReference type="EMBL" id="MU250545">
    <property type="protein sequence ID" value="KAG7443351.1"/>
    <property type="molecule type" value="Genomic_DNA"/>
</dbReference>
<evidence type="ECO:0000256" key="4">
    <source>
        <dbReference type="ARBA" id="ARBA00022833"/>
    </source>
</evidence>
<accession>A0A9P7VNX1</accession>
<dbReference type="FunFam" id="3.30.160.60:FF:000125">
    <property type="entry name" value="Putative zinc finger protein 143"/>
    <property type="match status" value="1"/>
</dbReference>
<feature type="domain" description="C2H2-type" evidence="6">
    <location>
        <begin position="5"/>
        <end position="35"/>
    </location>
</feature>
<dbReference type="GO" id="GO:0005667">
    <property type="term" value="C:transcription regulator complex"/>
    <property type="evidence" value="ECO:0007669"/>
    <property type="project" value="TreeGrafter"/>
</dbReference>
<reference evidence="7" key="1">
    <citation type="submission" date="2020-11" db="EMBL/GenBank/DDBJ databases">
        <title>Adaptations for nitrogen fixation in a non-lichenized fungal sporocarp promotes dispersal by wood-feeding termites.</title>
        <authorList>
            <consortium name="DOE Joint Genome Institute"/>
            <person name="Koch R.A."/>
            <person name="Yoon G."/>
            <person name="Arayal U."/>
            <person name="Lail K."/>
            <person name="Amirebrahimi M."/>
            <person name="Labutti K."/>
            <person name="Lipzen A."/>
            <person name="Riley R."/>
            <person name="Barry K."/>
            <person name="Henrissat B."/>
            <person name="Grigoriev I.V."/>
            <person name="Herr J.R."/>
            <person name="Aime M.C."/>
        </authorList>
    </citation>
    <scope>NUCLEOTIDE SEQUENCE</scope>
    <source>
        <strain evidence="7">MCA 3950</strain>
    </source>
</reference>
<evidence type="ECO:0000259" key="6">
    <source>
        <dbReference type="PROSITE" id="PS50157"/>
    </source>
</evidence>
<comment type="caution">
    <text evidence="7">The sequence shown here is derived from an EMBL/GenBank/DDBJ whole genome shotgun (WGS) entry which is preliminary data.</text>
</comment>
<evidence type="ECO:0000313" key="8">
    <source>
        <dbReference type="Proteomes" id="UP000812287"/>
    </source>
</evidence>
<dbReference type="Gene3D" id="3.30.160.60">
    <property type="entry name" value="Classic Zinc Finger"/>
    <property type="match status" value="2"/>
</dbReference>
<organism evidence="7 8">
    <name type="scientific">Guyanagaster necrorhizus</name>
    <dbReference type="NCBI Taxonomy" id="856835"/>
    <lineage>
        <taxon>Eukaryota</taxon>
        <taxon>Fungi</taxon>
        <taxon>Dikarya</taxon>
        <taxon>Basidiomycota</taxon>
        <taxon>Agaricomycotina</taxon>
        <taxon>Agaricomycetes</taxon>
        <taxon>Agaricomycetidae</taxon>
        <taxon>Agaricales</taxon>
        <taxon>Marasmiineae</taxon>
        <taxon>Physalacriaceae</taxon>
        <taxon>Guyanagaster</taxon>
    </lineage>
</organism>
<dbReference type="GO" id="GO:0031519">
    <property type="term" value="C:PcG protein complex"/>
    <property type="evidence" value="ECO:0007669"/>
    <property type="project" value="TreeGrafter"/>
</dbReference>